<dbReference type="AlphaFoldDB" id="A0A173ZIY5"/>
<dbReference type="PANTHER" id="PTHR43744">
    <property type="entry name" value="ABC TRANSPORTER PERMEASE PROTEIN MG189-RELATED-RELATED"/>
    <property type="match status" value="1"/>
</dbReference>
<evidence type="ECO:0000256" key="5">
    <source>
        <dbReference type="ARBA" id="ARBA00022989"/>
    </source>
</evidence>
<evidence type="ECO:0000259" key="8">
    <source>
        <dbReference type="PROSITE" id="PS50928"/>
    </source>
</evidence>
<feature type="transmembrane region" description="Helical" evidence="7">
    <location>
        <begin position="90"/>
        <end position="112"/>
    </location>
</feature>
<keyword evidence="2 7" id="KW-0813">Transport</keyword>
<feature type="transmembrane region" description="Helical" evidence="7">
    <location>
        <begin position="200"/>
        <end position="221"/>
    </location>
</feature>
<feature type="domain" description="ABC transmembrane type-1" evidence="8">
    <location>
        <begin position="86"/>
        <end position="275"/>
    </location>
</feature>
<feature type="transmembrane region" description="Helical" evidence="7">
    <location>
        <begin position="26"/>
        <end position="47"/>
    </location>
</feature>
<feature type="transmembrane region" description="Helical" evidence="7">
    <location>
        <begin position="154"/>
        <end position="171"/>
    </location>
</feature>
<comment type="similarity">
    <text evidence="7">Belongs to the binding-protein-dependent transport system permease family.</text>
</comment>
<dbReference type="OrthoDB" id="9787837at2"/>
<gene>
    <name evidence="9" type="primary">ycjP_2</name>
    <name evidence="9" type="ORF">ERS852471_00471</name>
</gene>
<keyword evidence="5 7" id="KW-1133">Transmembrane helix</keyword>
<dbReference type="Proteomes" id="UP000095594">
    <property type="component" value="Unassembled WGS sequence"/>
</dbReference>
<dbReference type="InterPro" id="IPR035906">
    <property type="entry name" value="MetI-like_sf"/>
</dbReference>
<dbReference type="Gene3D" id="1.10.3720.10">
    <property type="entry name" value="MetI-like"/>
    <property type="match status" value="1"/>
</dbReference>
<keyword evidence="3" id="KW-1003">Cell membrane</keyword>
<organism evidence="9 10">
    <name type="scientific">Clostridium disporicum</name>
    <dbReference type="NCBI Taxonomy" id="84024"/>
    <lineage>
        <taxon>Bacteria</taxon>
        <taxon>Bacillati</taxon>
        <taxon>Bacillota</taxon>
        <taxon>Clostridia</taxon>
        <taxon>Eubacteriales</taxon>
        <taxon>Clostridiaceae</taxon>
        <taxon>Clostridium</taxon>
    </lineage>
</organism>
<accession>A0A173ZIY5</accession>
<evidence type="ECO:0000256" key="6">
    <source>
        <dbReference type="ARBA" id="ARBA00023136"/>
    </source>
</evidence>
<reference evidence="9 10" key="1">
    <citation type="submission" date="2015-09" db="EMBL/GenBank/DDBJ databases">
        <authorList>
            <consortium name="Pathogen Informatics"/>
        </authorList>
    </citation>
    <scope>NUCLEOTIDE SEQUENCE [LARGE SCALE GENOMIC DNA]</scope>
    <source>
        <strain evidence="9 10">2789STDY5834856</strain>
    </source>
</reference>
<evidence type="ECO:0000313" key="10">
    <source>
        <dbReference type="Proteomes" id="UP000095594"/>
    </source>
</evidence>
<sequence>MLMNKKKKKKTEELYDTRTKWTPGNIASFIILCMLTIIFIFPFYWIITGSFKDQASTIAVPPQWFPTDFTLKNWISLAKQPLVRWTFNSFFIAISTTVLVCVTSTLAGYVLAKKRFPGRHLIFWALIAAMALPKQVIMVPLFNLLTKLDLINTYRGLILPAVGWPFGIFLMKQFSETIPSELIEASRIDGCTQLGTFRNVVIPIVKPGIGALAIFTFITSWNDYFMQLILIRSTDMQTLPLGIALMQAEFTTNYGLMMAGAAIASIPMIIIFLICQKSFTQGITVGAVKG</sequence>
<dbReference type="Pfam" id="PF00528">
    <property type="entry name" value="BPD_transp_1"/>
    <property type="match status" value="1"/>
</dbReference>
<keyword evidence="4 7" id="KW-0812">Transmembrane</keyword>
<dbReference type="EMBL" id="CYZX01000002">
    <property type="protein sequence ID" value="CUN75599.1"/>
    <property type="molecule type" value="Genomic_DNA"/>
</dbReference>
<dbReference type="RefSeq" id="WP_084758933.1">
    <property type="nucleotide sequence ID" value="NZ_CABIXQ010000002.1"/>
</dbReference>
<feature type="transmembrane region" description="Helical" evidence="7">
    <location>
        <begin position="121"/>
        <end position="142"/>
    </location>
</feature>
<dbReference type="GO" id="GO:0055085">
    <property type="term" value="P:transmembrane transport"/>
    <property type="evidence" value="ECO:0007669"/>
    <property type="project" value="InterPro"/>
</dbReference>
<evidence type="ECO:0000256" key="1">
    <source>
        <dbReference type="ARBA" id="ARBA00004651"/>
    </source>
</evidence>
<evidence type="ECO:0000256" key="2">
    <source>
        <dbReference type="ARBA" id="ARBA00022448"/>
    </source>
</evidence>
<dbReference type="PANTHER" id="PTHR43744:SF12">
    <property type="entry name" value="ABC TRANSPORTER PERMEASE PROTEIN MG189-RELATED"/>
    <property type="match status" value="1"/>
</dbReference>
<evidence type="ECO:0000313" key="9">
    <source>
        <dbReference type="EMBL" id="CUN75599.1"/>
    </source>
</evidence>
<proteinExistence type="inferred from homology"/>
<protein>
    <submittedName>
        <fullName evidence="9">Sugar ABC transporter permease</fullName>
    </submittedName>
</protein>
<feature type="transmembrane region" description="Helical" evidence="7">
    <location>
        <begin position="254"/>
        <end position="275"/>
    </location>
</feature>
<evidence type="ECO:0000256" key="7">
    <source>
        <dbReference type="RuleBase" id="RU363032"/>
    </source>
</evidence>
<dbReference type="SUPFAM" id="SSF161098">
    <property type="entry name" value="MetI-like"/>
    <property type="match status" value="1"/>
</dbReference>
<dbReference type="InterPro" id="IPR000515">
    <property type="entry name" value="MetI-like"/>
</dbReference>
<keyword evidence="6 7" id="KW-0472">Membrane</keyword>
<evidence type="ECO:0000256" key="4">
    <source>
        <dbReference type="ARBA" id="ARBA00022692"/>
    </source>
</evidence>
<evidence type="ECO:0000256" key="3">
    <source>
        <dbReference type="ARBA" id="ARBA00022475"/>
    </source>
</evidence>
<comment type="subcellular location">
    <subcellularLocation>
        <location evidence="1 7">Cell membrane</location>
        <topology evidence="1 7">Multi-pass membrane protein</topology>
    </subcellularLocation>
</comment>
<dbReference type="PROSITE" id="PS50928">
    <property type="entry name" value="ABC_TM1"/>
    <property type="match status" value="1"/>
</dbReference>
<name>A0A173ZIY5_9CLOT</name>
<dbReference type="CDD" id="cd06261">
    <property type="entry name" value="TM_PBP2"/>
    <property type="match status" value="1"/>
</dbReference>
<dbReference type="GO" id="GO:0005886">
    <property type="term" value="C:plasma membrane"/>
    <property type="evidence" value="ECO:0007669"/>
    <property type="project" value="UniProtKB-SubCell"/>
</dbReference>